<dbReference type="EMBL" id="BSPD01000042">
    <property type="protein sequence ID" value="GLS26280.1"/>
    <property type="molecule type" value="Genomic_DNA"/>
</dbReference>
<proteinExistence type="predicted"/>
<protein>
    <recommendedName>
        <fullName evidence="3">Aryl sulfotransferase</fullName>
    </recommendedName>
</protein>
<evidence type="ECO:0008006" key="3">
    <source>
        <dbReference type="Google" id="ProtNLM"/>
    </source>
</evidence>
<comment type="caution">
    <text evidence="1">The sequence shown here is derived from an EMBL/GenBank/DDBJ whole genome shotgun (WGS) entry which is preliminary data.</text>
</comment>
<organism evidence="1 2">
    <name type="scientific">Marinibactrum halimedae</name>
    <dbReference type="NCBI Taxonomy" id="1444977"/>
    <lineage>
        <taxon>Bacteria</taxon>
        <taxon>Pseudomonadati</taxon>
        <taxon>Pseudomonadota</taxon>
        <taxon>Gammaproteobacteria</taxon>
        <taxon>Cellvibrionales</taxon>
        <taxon>Cellvibrionaceae</taxon>
        <taxon>Marinibactrum</taxon>
    </lineage>
</organism>
<gene>
    <name evidence="1" type="ORF">GCM10007877_19950</name>
</gene>
<name>A0AA37T402_9GAMM</name>
<evidence type="ECO:0000313" key="1">
    <source>
        <dbReference type="EMBL" id="GLS26280.1"/>
    </source>
</evidence>
<evidence type="ECO:0000313" key="2">
    <source>
        <dbReference type="Proteomes" id="UP001156870"/>
    </source>
</evidence>
<dbReference type="Proteomes" id="UP001156870">
    <property type="component" value="Unassembled WGS sequence"/>
</dbReference>
<keyword evidence="2" id="KW-1185">Reference proteome</keyword>
<dbReference type="AlphaFoldDB" id="A0AA37T402"/>
<reference evidence="1 2" key="1">
    <citation type="journal article" date="2014" name="Int. J. Syst. Evol. Microbiol.">
        <title>Complete genome sequence of Corynebacterium casei LMG S-19264T (=DSM 44701T), isolated from a smear-ripened cheese.</title>
        <authorList>
            <consortium name="US DOE Joint Genome Institute (JGI-PGF)"/>
            <person name="Walter F."/>
            <person name="Albersmeier A."/>
            <person name="Kalinowski J."/>
            <person name="Ruckert C."/>
        </authorList>
    </citation>
    <scope>NUCLEOTIDE SEQUENCE [LARGE SCALE GENOMIC DNA]</scope>
    <source>
        <strain evidence="1 2">NBRC 110095</strain>
    </source>
</reference>
<dbReference type="InterPro" id="IPR039535">
    <property type="entry name" value="ASST-like"/>
</dbReference>
<dbReference type="RefSeq" id="WP_232592450.1">
    <property type="nucleotide sequence ID" value="NZ_BSPD01000042.1"/>
</dbReference>
<dbReference type="Pfam" id="PF14269">
    <property type="entry name" value="Arylsulfotran_2"/>
    <property type="match status" value="1"/>
</dbReference>
<accession>A0AA37T402</accession>
<sequence length="383" mass="44087">MRFFTTGMLVPPGLIVRESPHSQGDFYSEVEDGLYRYVMKYDVSRGIYIGQLMDSKGVVLMSWPLGGAQLTGSVDLLGKNPHANIVLPDGDIIVSFTATDKMMARVSPCGEVKWFKGDYYHHSFDIDNDGLVWTWLGSTSTYSQDQLLVSINPETGEHVEEIDFVEDVLKEDKFAKTMMGLPEYFWDEQIRSYENRASDLFHPNDVEILDEELAEAFPMFNAGDLLISLRNLNYIGVIGREEKKIKWGFMGPWRHQHDPDFLKNGKISVYNNNFLVGPEYEKRTNLLVVDPATNRVINPMSGDYPYFFSETMGKHQWLNEHYVHITIPKEGRFIEVDTRSNQVVYEFNNRAIEGFNAIVPNSYVLTREYFNEDPKTFACNRDV</sequence>